<organism evidence="6 7">
    <name type="scientific">Sphingopyxis fribergensis</name>
    <dbReference type="NCBI Taxonomy" id="1515612"/>
    <lineage>
        <taxon>Bacteria</taxon>
        <taxon>Pseudomonadati</taxon>
        <taxon>Pseudomonadota</taxon>
        <taxon>Alphaproteobacteria</taxon>
        <taxon>Sphingomonadales</taxon>
        <taxon>Sphingomonadaceae</taxon>
        <taxon>Sphingopyxis</taxon>
    </lineage>
</organism>
<comment type="similarity">
    <text evidence="2">Belongs to the bacterial solute-binding protein 1 family.</text>
</comment>
<keyword evidence="7" id="KW-1185">Reference proteome</keyword>
<dbReference type="SUPFAM" id="SSF53850">
    <property type="entry name" value="Periplasmic binding protein-like II"/>
    <property type="match status" value="1"/>
</dbReference>
<feature type="signal peptide" evidence="5">
    <location>
        <begin position="1"/>
        <end position="22"/>
    </location>
</feature>
<dbReference type="PROSITE" id="PS51257">
    <property type="entry name" value="PROKAR_LIPOPROTEIN"/>
    <property type="match status" value="1"/>
</dbReference>
<protein>
    <submittedName>
        <fullName evidence="6">Extracellular solute-binding protein</fullName>
    </submittedName>
</protein>
<sequence>MEVTRRQMTGALAALPLLPALAACSARGDGALTVWAMGNEAASLPELLKVIGWPANAPAIEVQPLPWTAAHEKLLTGFAGGSLPTVGQVGNSWIAELAAIGAIAPVPDRALGMLDDQFAAVVDTNRIGGVAWAIPWYVDTRLQFYRKDLFTRAGYDAPPADWAGWKTALHKVKRQAGAGNYALLYPLNEYEQLTTLALSAGARMLRDDGARGAFSDPEFKAALAFYKSLFDEGLAPVASMAQISNVWDEFAKGYFSLFLSGPWTIGDLNSRLAPDMQNHWATAPNPGPDSIGSAAPGGSSLVVFAGNDHGDAAWDLVSRLMAPAAQLKFQQITGDLPARRSVWAKAGLAGDPIVAPFATQLDHATPLPKVPEWERIVTEMQIVAERMVRGQYSVDEAAKEIDVRADRLLEKRRWMLEKGRTR</sequence>
<evidence type="ECO:0000256" key="3">
    <source>
        <dbReference type="ARBA" id="ARBA00022448"/>
    </source>
</evidence>
<evidence type="ECO:0000256" key="5">
    <source>
        <dbReference type="SAM" id="SignalP"/>
    </source>
</evidence>
<evidence type="ECO:0000256" key="2">
    <source>
        <dbReference type="ARBA" id="ARBA00008520"/>
    </source>
</evidence>
<dbReference type="HOGENOM" id="CLU_031285_10_1_5"/>
<dbReference type="KEGG" id="sphk:SKP52_12695"/>
<comment type="subcellular location">
    <subcellularLocation>
        <location evidence="1">Periplasm</location>
    </subcellularLocation>
</comment>
<feature type="chain" id="PRO_5002043998" evidence="5">
    <location>
        <begin position="23"/>
        <end position="422"/>
    </location>
</feature>
<dbReference type="InterPro" id="IPR006059">
    <property type="entry name" value="SBP"/>
</dbReference>
<dbReference type="Proteomes" id="UP000030907">
    <property type="component" value="Chromosome"/>
</dbReference>
<evidence type="ECO:0000256" key="1">
    <source>
        <dbReference type="ARBA" id="ARBA00004418"/>
    </source>
</evidence>
<dbReference type="InterPro" id="IPR050490">
    <property type="entry name" value="Bact_solute-bd_prot1"/>
</dbReference>
<dbReference type="PANTHER" id="PTHR43649:SF34">
    <property type="entry name" value="ABC TRANSPORTER PERIPLASMIC-BINDING PROTEIN YCJN-RELATED"/>
    <property type="match status" value="1"/>
</dbReference>
<evidence type="ECO:0000313" key="6">
    <source>
        <dbReference type="EMBL" id="AJA09430.1"/>
    </source>
</evidence>
<dbReference type="PANTHER" id="PTHR43649">
    <property type="entry name" value="ARABINOSE-BINDING PROTEIN-RELATED"/>
    <property type="match status" value="1"/>
</dbReference>
<dbReference type="Pfam" id="PF13416">
    <property type="entry name" value="SBP_bac_8"/>
    <property type="match status" value="1"/>
</dbReference>
<keyword evidence="4 5" id="KW-0732">Signal</keyword>
<accession>A0A0A7PHF3</accession>
<dbReference type="EMBL" id="CP009122">
    <property type="protein sequence ID" value="AJA09430.1"/>
    <property type="molecule type" value="Genomic_DNA"/>
</dbReference>
<keyword evidence="3" id="KW-0813">Transport</keyword>
<evidence type="ECO:0000256" key="4">
    <source>
        <dbReference type="ARBA" id="ARBA00022729"/>
    </source>
</evidence>
<dbReference type="AlphaFoldDB" id="A0A0A7PHF3"/>
<evidence type="ECO:0000313" key="7">
    <source>
        <dbReference type="Proteomes" id="UP000030907"/>
    </source>
</evidence>
<dbReference type="STRING" id="1515612.SKP52_12695"/>
<dbReference type="GO" id="GO:0042597">
    <property type="term" value="C:periplasmic space"/>
    <property type="evidence" value="ECO:0007669"/>
    <property type="project" value="UniProtKB-SubCell"/>
</dbReference>
<name>A0A0A7PHF3_9SPHN</name>
<reference evidence="6 7" key="1">
    <citation type="journal article" date="2015" name="Int. J. Syst. Evol. Microbiol.">
        <title>Description of Sphingopyxis fribergensis sp. nov. - a soil bacterium with the ability to degrade styrene and phenylacetic acid.</title>
        <authorList>
            <person name="Oelschlagel M."/>
            <person name="Ruckert C."/>
            <person name="Kalinowski J."/>
            <person name="Schmidt G."/>
            <person name="Schlomann M."/>
            <person name="Tischler D."/>
        </authorList>
    </citation>
    <scope>NUCLEOTIDE SEQUENCE [LARGE SCALE GENOMIC DNA]</scope>
    <source>
        <strain evidence="6 7">Kp5.2</strain>
    </source>
</reference>
<dbReference type="OrthoDB" id="9808332at2"/>
<gene>
    <name evidence="6" type="ORF">SKP52_12695</name>
</gene>
<proteinExistence type="inferred from homology"/>
<dbReference type="Gene3D" id="3.40.190.10">
    <property type="entry name" value="Periplasmic binding protein-like II"/>
    <property type="match status" value="2"/>
</dbReference>